<dbReference type="InterPro" id="IPR013658">
    <property type="entry name" value="SGL"/>
</dbReference>
<dbReference type="PANTHER" id="PTHR47064">
    <property type="entry name" value="PUTATIVE (AFU_ORTHOLOGUE AFUA_1G08990)-RELATED"/>
    <property type="match status" value="1"/>
</dbReference>
<dbReference type="PANTHER" id="PTHR47064:SF2">
    <property type="entry name" value="SMP-30_GLUCONOLACTONASE_LRE-LIKE REGION DOMAIN-CONTAINING PROTEIN-RELATED"/>
    <property type="match status" value="1"/>
</dbReference>
<dbReference type="OrthoDB" id="423498at2759"/>
<comment type="caution">
    <text evidence="2">The sequence shown here is derived from an EMBL/GenBank/DDBJ whole genome shotgun (WGS) entry which is preliminary data.</text>
</comment>
<dbReference type="InterPro" id="IPR011042">
    <property type="entry name" value="6-blade_b-propeller_TolB-like"/>
</dbReference>
<feature type="domain" description="SMP-30/Gluconolactonase/LRE-like region" evidence="1">
    <location>
        <begin position="228"/>
        <end position="415"/>
    </location>
</feature>
<gene>
    <name evidence="2" type="ORF">D9619_010398</name>
</gene>
<dbReference type="InterPro" id="IPR052988">
    <property type="entry name" value="Oryzine_lactonohydrolase"/>
</dbReference>
<evidence type="ECO:0000259" key="1">
    <source>
        <dbReference type="Pfam" id="PF08450"/>
    </source>
</evidence>
<name>A0A8H5ERW7_9AGAR</name>
<organism evidence="2 3">
    <name type="scientific">Psilocybe cf. subviscida</name>
    <dbReference type="NCBI Taxonomy" id="2480587"/>
    <lineage>
        <taxon>Eukaryota</taxon>
        <taxon>Fungi</taxon>
        <taxon>Dikarya</taxon>
        <taxon>Basidiomycota</taxon>
        <taxon>Agaricomycotina</taxon>
        <taxon>Agaricomycetes</taxon>
        <taxon>Agaricomycetidae</taxon>
        <taxon>Agaricales</taxon>
        <taxon>Agaricineae</taxon>
        <taxon>Strophariaceae</taxon>
        <taxon>Psilocybe</taxon>
    </lineage>
</organism>
<evidence type="ECO:0000313" key="2">
    <source>
        <dbReference type="EMBL" id="KAF5310152.1"/>
    </source>
</evidence>
<dbReference type="AlphaFoldDB" id="A0A8H5ERW7"/>
<dbReference type="Proteomes" id="UP000567179">
    <property type="component" value="Unassembled WGS sequence"/>
</dbReference>
<protein>
    <recommendedName>
        <fullName evidence="1">SMP-30/Gluconolactonase/LRE-like region domain-containing protein</fullName>
    </recommendedName>
</protein>
<proteinExistence type="predicted"/>
<sequence>MTTHRSIMQSSINETAVYRWLIPLPPQVSALTTMMSISPYLWLVIHSAAVFARPTDLKVPSQAVFVDPLSFAVLNPNGPFRNNSFTQFFNPTNTQVPFFQVFDKAFLDILGPNPAFHQVAANATFAFAHEAPIFFPDTDEVFFASNDGGALGMSDLNHNNQVGKISMKDVDAAFASVKSGNVGAPLKVPVTELSLPSTIQMTNGGTGPFNNNLVLITSGRGPLPPSIALVNPRAPHNATVLLDNFFGRQFNSLNDIKIHPKSGVLFFTDVIYGFLNHFRSAPAMPNQVYRFDPNTGAVRVVATDFDKCNGIAFTPDGKTAYIADTGATAGFLGNNQTEPATIYAFDVDPTTDVFTNRRIFAYVDTGVPDGVQVDAAGNVYAGCGDGVQVWSSTGTLLGKFFIGTTSANMVFAGDGRLVIMGETKIFVAKIAAKEGKVAFP</sequence>
<dbReference type="Gene3D" id="2.120.10.30">
    <property type="entry name" value="TolB, C-terminal domain"/>
    <property type="match status" value="1"/>
</dbReference>
<dbReference type="SUPFAM" id="SSF63829">
    <property type="entry name" value="Calcium-dependent phosphotriesterase"/>
    <property type="match status" value="1"/>
</dbReference>
<reference evidence="2 3" key="1">
    <citation type="journal article" date="2020" name="ISME J.">
        <title>Uncovering the hidden diversity of litter-decomposition mechanisms in mushroom-forming fungi.</title>
        <authorList>
            <person name="Floudas D."/>
            <person name="Bentzer J."/>
            <person name="Ahren D."/>
            <person name="Johansson T."/>
            <person name="Persson P."/>
            <person name="Tunlid A."/>
        </authorList>
    </citation>
    <scope>NUCLEOTIDE SEQUENCE [LARGE SCALE GENOMIC DNA]</scope>
    <source>
        <strain evidence="2 3">CBS 101986</strain>
    </source>
</reference>
<dbReference type="Pfam" id="PF08450">
    <property type="entry name" value="SGL"/>
    <property type="match status" value="1"/>
</dbReference>
<evidence type="ECO:0000313" key="3">
    <source>
        <dbReference type="Proteomes" id="UP000567179"/>
    </source>
</evidence>
<keyword evidence="3" id="KW-1185">Reference proteome</keyword>
<accession>A0A8H5ERW7</accession>
<dbReference type="EMBL" id="JAACJJ010000058">
    <property type="protein sequence ID" value="KAF5310152.1"/>
    <property type="molecule type" value="Genomic_DNA"/>
</dbReference>